<gene>
    <name evidence="2" type="ORF">B0I31_12611</name>
</gene>
<dbReference type="OrthoDB" id="4149784at2"/>
<proteinExistence type="predicted"/>
<dbReference type="EMBL" id="PYAX01000026">
    <property type="protein sequence ID" value="PSL45980.1"/>
    <property type="molecule type" value="Genomic_DNA"/>
</dbReference>
<dbReference type="Pfam" id="PF12770">
    <property type="entry name" value="CHAT"/>
    <property type="match status" value="1"/>
</dbReference>
<evidence type="ECO:0000313" key="2">
    <source>
        <dbReference type="EMBL" id="PSL45980.1"/>
    </source>
</evidence>
<protein>
    <submittedName>
        <fullName evidence="2">CHAT domain-containing protein</fullName>
    </submittedName>
</protein>
<dbReference type="InterPro" id="IPR024983">
    <property type="entry name" value="CHAT_dom"/>
</dbReference>
<dbReference type="RefSeq" id="WP_146174110.1">
    <property type="nucleotide sequence ID" value="NZ_PYAX01000026.1"/>
</dbReference>
<reference evidence="2 3" key="1">
    <citation type="submission" date="2018-03" db="EMBL/GenBank/DDBJ databases">
        <title>Genomic Encyclopedia of Type Strains, Phase III (KMG-III): the genomes of soil and plant-associated and newly described type strains.</title>
        <authorList>
            <person name="Whitman W."/>
        </authorList>
    </citation>
    <scope>NUCLEOTIDE SEQUENCE [LARGE SCALE GENOMIC DNA]</scope>
    <source>
        <strain evidence="2 3">CGMCC 4.7097</strain>
    </source>
</reference>
<dbReference type="AlphaFoldDB" id="A0A2P8HII4"/>
<sequence>MTQSEPALQEPMAVRAVLDLLRDPPADADALFDLVEQRPVLLGVEAEEVLSGLIAQVAARERDEPPLAGERRWLERLRRVLRDCRLRGVDAVRRTVPAEWSQDSFPGIDKSQLGTDQVAMDWREGTILLGLGRLDEAVAYLKRAVTPMHERGWHALAADTEMLLWEAVRGDRATGDTAAALVHATKAAAAYRKAGDRAKLRHALTVLAIDSDVVAPRSARSDHYRGLLAELDADLATWLREYVRGARLMFTDPEEGRAALQWCVDSIHLVGAEPQAQAHWRDECARKLAFIDDAVVPETTDDTAVDQFLAAILALKRDRPEEAADRLRRAVLLAEQRRRSVVTEVSHLALSVSFAPLHHLAAVTADRAGTPTEALDLVELNTSRSQLARLTTHRLWRDAGADLLVLPNLYRRQAVRYLTDAERGGTGERQQLDTALHRLREALAAAEHQVLVTASAARRAEPPVPATRLAEHLGEDDVVLVYAPIGVVYAVTRGGVTRVADFDTGAVERWCADYRRLASTPDHDDGDPAEPAADLEAACVDPVRATVAGHRRVLVVPNEPLWGVPLGALGDRPLDTDHLVSYVPSLSVLDHLLTRPHVPRRVERFVGIGDPDGSLPHAAGELADAASRFYDRTVETGAGIDVEDFRADLSDADVVHIASHGIAFDEFPDLSALHVAGTGSERELLWAPDLVRLSLRARLVVLAACHAGLSKALPGNEYVGLPGVFLVSGARAVLGPLWQVDDRVTARLMAHFHEVSAEAGPAGALRHAQRAVRSDPATAHPFYWAAFQLFGLP</sequence>
<keyword evidence="3" id="KW-1185">Reference proteome</keyword>
<comment type="caution">
    <text evidence="2">The sequence shown here is derived from an EMBL/GenBank/DDBJ whole genome shotgun (WGS) entry which is preliminary data.</text>
</comment>
<dbReference type="Proteomes" id="UP000241118">
    <property type="component" value="Unassembled WGS sequence"/>
</dbReference>
<name>A0A2P8HII4_SACCR</name>
<evidence type="ECO:0000259" key="1">
    <source>
        <dbReference type="Pfam" id="PF12770"/>
    </source>
</evidence>
<accession>A0A2P8HII4</accession>
<feature type="domain" description="CHAT" evidence="1">
    <location>
        <begin position="530"/>
        <end position="791"/>
    </location>
</feature>
<evidence type="ECO:0000313" key="3">
    <source>
        <dbReference type="Proteomes" id="UP000241118"/>
    </source>
</evidence>
<organism evidence="2 3">
    <name type="scientific">Saccharothrix carnea</name>
    <dbReference type="NCBI Taxonomy" id="1280637"/>
    <lineage>
        <taxon>Bacteria</taxon>
        <taxon>Bacillati</taxon>
        <taxon>Actinomycetota</taxon>
        <taxon>Actinomycetes</taxon>
        <taxon>Pseudonocardiales</taxon>
        <taxon>Pseudonocardiaceae</taxon>
        <taxon>Saccharothrix</taxon>
    </lineage>
</organism>